<name>A0A0A8ZJZ5_ARUDO</name>
<evidence type="ECO:0000313" key="1">
    <source>
        <dbReference type="EMBL" id="JAD39096.1"/>
    </source>
</evidence>
<dbReference type="AlphaFoldDB" id="A0A0A8ZJZ5"/>
<dbReference type="EMBL" id="GBRH01258799">
    <property type="protein sequence ID" value="JAD39096.1"/>
    <property type="molecule type" value="Transcribed_RNA"/>
</dbReference>
<protein>
    <submittedName>
        <fullName evidence="1">Uncharacterized protein</fullName>
    </submittedName>
</protein>
<organism evidence="1">
    <name type="scientific">Arundo donax</name>
    <name type="common">Giant reed</name>
    <name type="synonym">Donax arundinaceus</name>
    <dbReference type="NCBI Taxonomy" id="35708"/>
    <lineage>
        <taxon>Eukaryota</taxon>
        <taxon>Viridiplantae</taxon>
        <taxon>Streptophyta</taxon>
        <taxon>Embryophyta</taxon>
        <taxon>Tracheophyta</taxon>
        <taxon>Spermatophyta</taxon>
        <taxon>Magnoliopsida</taxon>
        <taxon>Liliopsida</taxon>
        <taxon>Poales</taxon>
        <taxon>Poaceae</taxon>
        <taxon>PACMAD clade</taxon>
        <taxon>Arundinoideae</taxon>
        <taxon>Arundineae</taxon>
        <taxon>Arundo</taxon>
    </lineage>
</organism>
<accession>A0A0A8ZJZ5</accession>
<proteinExistence type="predicted"/>
<sequence length="33" mass="4016">MFEGQRHCKNLPRQFRSGEEYVHTEPQKVNIQE</sequence>
<reference evidence="1" key="1">
    <citation type="submission" date="2014-09" db="EMBL/GenBank/DDBJ databases">
        <authorList>
            <person name="Magalhaes I.L.F."/>
            <person name="Oliveira U."/>
            <person name="Santos F.R."/>
            <person name="Vidigal T.H.D.A."/>
            <person name="Brescovit A.D."/>
            <person name="Santos A.J."/>
        </authorList>
    </citation>
    <scope>NUCLEOTIDE SEQUENCE</scope>
    <source>
        <tissue evidence="1">Shoot tissue taken approximately 20 cm above the soil surface</tissue>
    </source>
</reference>
<reference evidence="1" key="2">
    <citation type="journal article" date="2015" name="Data Brief">
        <title>Shoot transcriptome of the giant reed, Arundo donax.</title>
        <authorList>
            <person name="Barrero R.A."/>
            <person name="Guerrero F.D."/>
            <person name="Moolhuijzen P."/>
            <person name="Goolsby J.A."/>
            <person name="Tidwell J."/>
            <person name="Bellgard S.E."/>
            <person name="Bellgard M.I."/>
        </authorList>
    </citation>
    <scope>NUCLEOTIDE SEQUENCE</scope>
    <source>
        <tissue evidence="1">Shoot tissue taken approximately 20 cm above the soil surface</tissue>
    </source>
</reference>